<dbReference type="EMBL" id="BARV01043836">
    <property type="protein sequence ID" value="GAI66591.1"/>
    <property type="molecule type" value="Genomic_DNA"/>
</dbReference>
<accession>X1RHZ9</accession>
<protein>
    <submittedName>
        <fullName evidence="1">Uncharacterized protein</fullName>
    </submittedName>
</protein>
<evidence type="ECO:0000313" key="1">
    <source>
        <dbReference type="EMBL" id="GAI66591.1"/>
    </source>
</evidence>
<dbReference type="AlphaFoldDB" id="X1RHZ9"/>
<name>X1RHZ9_9ZZZZ</name>
<feature type="non-terminal residue" evidence="1">
    <location>
        <position position="100"/>
    </location>
</feature>
<proteinExistence type="predicted"/>
<feature type="non-terminal residue" evidence="1">
    <location>
        <position position="1"/>
    </location>
</feature>
<organism evidence="1">
    <name type="scientific">marine sediment metagenome</name>
    <dbReference type="NCBI Taxonomy" id="412755"/>
    <lineage>
        <taxon>unclassified sequences</taxon>
        <taxon>metagenomes</taxon>
        <taxon>ecological metagenomes</taxon>
    </lineage>
</organism>
<sequence>YDFRAEDVWFDGQSIDTFQEGKIFLGPLIYSVGVSGGNLDAAPTALCWFAAIGKLMLATTTHIYWYDDTNFVEKEELAGQVITDMIEFNGILYVALAGTN</sequence>
<comment type="caution">
    <text evidence="1">The sequence shown here is derived from an EMBL/GenBank/DDBJ whole genome shotgun (WGS) entry which is preliminary data.</text>
</comment>
<reference evidence="1" key="1">
    <citation type="journal article" date="2014" name="Front. Microbiol.">
        <title>High frequency of phylogenetically diverse reductive dehalogenase-homologous genes in deep subseafloor sedimentary metagenomes.</title>
        <authorList>
            <person name="Kawai M."/>
            <person name="Futagami T."/>
            <person name="Toyoda A."/>
            <person name="Takaki Y."/>
            <person name="Nishi S."/>
            <person name="Hori S."/>
            <person name="Arai W."/>
            <person name="Tsubouchi T."/>
            <person name="Morono Y."/>
            <person name="Uchiyama I."/>
            <person name="Ito T."/>
            <person name="Fujiyama A."/>
            <person name="Inagaki F."/>
            <person name="Takami H."/>
        </authorList>
    </citation>
    <scope>NUCLEOTIDE SEQUENCE</scope>
    <source>
        <strain evidence="1">Expedition CK06-06</strain>
    </source>
</reference>
<gene>
    <name evidence="1" type="ORF">S06H3_65227</name>
</gene>